<accession>A0A937FFN5</accession>
<gene>
    <name evidence="1" type="ORF">JK634_14135</name>
</gene>
<dbReference type="EMBL" id="JAESWA010000023">
    <property type="protein sequence ID" value="MBL4932949.1"/>
    <property type="molecule type" value="Genomic_DNA"/>
</dbReference>
<keyword evidence="2" id="KW-1185">Reference proteome</keyword>
<organism evidence="1 2">
    <name type="scientific">Clostridium paridis</name>
    <dbReference type="NCBI Taxonomy" id="2803863"/>
    <lineage>
        <taxon>Bacteria</taxon>
        <taxon>Bacillati</taxon>
        <taxon>Bacillota</taxon>
        <taxon>Clostridia</taxon>
        <taxon>Eubacteriales</taxon>
        <taxon>Clostridiaceae</taxon>
        <taxon>Clostridium</taxon>
    </lineage>
</organism>
<reference evidence="1" key="1">
    <citation type="submission" date="2021-01" db="EMBL/GenBank/DDBJ databases">
        <title>Genome public.</title>
        <authorList>
            <person name="Liu C."/>
            <person name="Sun Q."/>
        </authorList>
    </citation>
    <scope>NUCLEOTIDE SEQUENCE</scope>
    <source>
        <strain evidence="1">YIM B02565</strain>
    </source>
</reference>
<comment type="caution">
    <text evidence="1">The sequence shown here is derived from an EMBL/GenBank/DDBJ whole genome shotgun (WGS) entry which is preliminary data.</text>
</comment>
<sequence length="54" mass="6113">MGIGIGMILATILMLGFNRNKELSKSQIEEKARSFGMLYEDECKVIFNKDVTTK</sequence>
<evidence type="ECO:0000313" key="2">
    <source>
        <dbReference type="Proteomes" id="UP000623681"/>
    </source>
</evidence>
<dbReference type="RefSeq" id="WP_202768330.1">
    <property type="nucleotide sequence ID" value="NZ_JAESWA010000023.1"/>
</dbReference>
<proteinExistence type="predicted"/>
<evidence type="ECO:0000313" key="1">
    <source>
        <dbReference type="EMBL" id="MBL4932949.1"/>
    </source>
</evidence>
<dbReference type="Proteomes" id="UP000623681">
    <property type="component" value="Unassembled WGS sequence"/>
</dbReference>
<name>A0A937FFN5_9CLOT</name>
<dbReference type="AlphaFoldDB" id="A0A937FFN5"/>
<protein>
    <submittedName>
        <fullName evidence="1">Uncharacterized protein</fullName>
    </submittedName>
</protein>